<dbReference type="EMBL" id="CP007139">
    <property type="protein sequence ID" value="AIE85762.1"/>
    <property type="molecule type" value="Genomic_DNA"/>
</dbReference>
<organism evidence="1 2">
    <name type="scientific">Fimbriimonas ginsengisoli Gsoil 348</name>
    <dbReference type="NCBI Taxonomy" id="661478"/>
    <lineage>
        <taxon>Bacteria</taxon>
        <taxon>Bacillati</taxon>
        <taxon>Armatimonadota</taxon>
        <taxon>Fimbriimonadia</taxon>
        <taxon>Fimbriimonadales</taxon>
        <taxon>Fimbriimonadaceae</taxon>
        <taxon>Fimbriimonas</taxon>
    </lineage>
</organism>
<keyword evidence="2" id="KW-1185">Reference proteome</keyword>
<proteinExistence type="predicted"/>
<gene>
    <name evidence="1" type="ORF">OP10G_2394</name>
</gene>
<reference evidence="1 2" key="1">
    <citation type="journal article" date="2014" name="PLoS ONE">
        <title>The first complete genome sequence of the class fimbriimonadia in the phylum armatimonadetes.</title>
        <authorList>
            <person name="Hu Z.Y."/>
            <person name="Wang Y.Z."/>
            <person name="Im W.T."/>
            <person name="Wang S.Y."/>
            <person name="Zhao G.P."/>
            <person name="Zheng H.J."/>
            <person name="Quan Z.X."/>
        </authorList>
    </citation>
    <scope>NUCLEOTIDE SEQUENCE [LARGE SCALE GENOMIC DNA]</scope>
    <source>
        <strain evidence="1">Gsoil 348</strain>
    </source>
</reference>
<accession>A0A068NQV4</accession>
<evidence type="ECO:0000313" key="2">
    <source>
        <dbReference type="Proteomes" id="UP000027982"/>
    </source>
</evidence>
<dbReference type="HOGENOM" id="CLU_165359_0_0_0"/>
<dbReference type="AlphaFoldDB" id="A0A068NQV4"/>
<dbReference type="KEGG" id="fgi:OP10G_2394"/>
<name>A0A068NQV4_FIMGI</name>
<sequence length="94" mass="11391">MNERKFERLKNQWLREIRAGMRIKEMTMLAPYQQIIGMGERALPFLFRELRTKPRYWFWALESIVCENPIPEESYGDMRLMTEAWLGWAGTRGY</sequence>
<protein>
    <submittedName>
        <fullName evidence="1">Uncharacterized protein</fullName>
    </submittedName>
</protein>
<dbReference type="Proteomes" id="UP000027982">
    <property type="component" value="Chromosome"/>
</dbReference>
<dbReference type="eggNOG" id="COG2442">
    <property type="taxonomic scope" value="Bacteria"/>
</dbReference>
<evidence type="ECO:0000313" key="1">
    <source>
        <dbReference type="EMBL" id="AIE85762.1"/>
    </source>
</evidence>